<protein>
    <submittedName>
        <fullName evidence="2">Uncharacterized protein</fullName>
    </submittedName>
</protein>
<sequence>MMGFIIEQGVAILISFLVSAVFHEVLYYVLLCHATFSNSGHFLGSCFRYRRNAYMLTPIMSVPQIPLVFLTRYLQDKFKNIMVCCA</sequence>
<keyword evidence="1" id="KW-0472">Membrane</keyword>
<feature type="transmembrane region" description="Helical" evidence="1">
    <location>
        <begin position="12"/>
        <end position="36"/>
    </location>
</feature>
<proteinExistence type="predicted"/>
<feature type="transmembrane region" description="Helical" evidence="1">
    <location>
        <begin position="56"/>
        <end position="74"/>
    </location>
</feature>
<dbReference type="EMBL" id="JACEFO010001223">
    <property type="protein sequence ID" value="KAF8746177.1"/>
    <property type="molecule type" value="Genomic_DNA"/>
</dbReference>
<evidence type="ECO:0000313" key="2">
    <source>
        <dbReference type="EMBL" id="KAF8746177.1"/>
    </source>
</evidence>
<keyword evidence="1" id="KW-1133">Transmembrane helix</keyword>
<organism evidence="2 3">
    <name type="scientific">Digitaria exilis</name>
    <dbReference type="NCBI Taxonomy" id="1010633"/>
    <lineage>
        <taxon>Eukaryota</taxon>
        <taxon>Viridiplantae</taxon>
        <taxon>Streptophyta</taxon>
        <taxon>Embryophyta</taxon>
        <taxon>Tracheophyta</taxon>
        <taxon>Spermatophyta</taxon>
        <taxon>Magnoliopsida</taxon>
        <taxon>Liliopsida</taxon>
        <taxon>Poales</taxon>
        <taxon>Poaceae</taxon>
        <taxon>PACMAD clade</taxon>
        <taxon>Panicoideae</taxon>
        <taxon>Panicodae</taxon>
        <taxon>Paniceae</taxon>
        <taxon>Anthephorinae</taxon>
        <taxon>Digitaria</taxon>
    </lineage>
</organism>
<dbReference type="AlphaFoldDB" id="A0A835FE93"/>
<dbReference type="OrthoDB" id="10039049at2759"/>
<dbReference type="Proteomes" id="UP000636709">
    <property type="component" value="Unassembled WGS sequence"/>
</dbReference>
<name>A0A835FE93_9POAL</name>
<evidence type="ECO:0000256" key="1">
    <source>
        <dbReference type="SAM" id="Phobius"/>
    </source>
</evidence>
<keyword evidence="3" id="KW-1185">Reference proteome</keyword>
<evidence type="ECO:0000313" key="3">
    <source>
        <dbReference type="Proteomes" id="UP000636709"/>
    </source>
</evidence>
<reference evidence="2" key="1">
    <citation type="submission" date="2020-07" db="EMBL/GenBank/DDBJ databases">
        <title>Genome sequence and genetic diversity analysis of an under-domesticated orphan crop, white fonio (Digitaria exilis).</title>
        <authorList>
            <person name="Bennetzen J.L."/>
            <person name="Chen S."/>
            <person name="Ma X."/>
            <person name="Wang X."/>
            <person name="Yssel A.E.J."/>
            <person name="Chaluvadi S.R."/>
            <person name="Johnson M."/>
            <person name="Gangashetty P."/>
            <person name="Hamidou F."/>
            <person name="Sanogo M.D."/>
            <person name="Zwaenepoel A."/>
            <person name="Wallace J."/>
            <person name="Van De Peer Y."/>
            <person name="Van Deynze A."/>
        </authorList>
    </citation>
    <scope>NUCLEOTIDE SEQUENCE</scope>
    <source>
        <tissue evidence="2">Leaves</tissue>
    </source>
</reference>
<gene>
    <name evidence="2" type="ORF">HU200_013412</name>
</gene>
<keyword evidence="1" id="KW-0812">Transmembrane</keyword>
<accession>A0A835FE93</accession>
<comment type="caution">
    <text evidence="2">The sequence shown here is derived from an EMBL/GenBank/DDBJ whole genome shotgun (WGS) entry which is preliminary data.</text>
</comment>